<dbReference type="InterPro" id="IPR005471">
    <property type="entry name" value="Tscrpt_reg_IclR_N"/>
</dbReference>
<dbReference type="InterPro" id="IPR011991">
    <property type="entry name" value="ArsR-like_HTH"/>
</dbReference>
<dbReference type="EMBL" id="AOMF01000015">
    <property type="protein sequence ID" value="EMA56804.1"/>
    <property type="molecule type" value="Genomic_DNA"/>
</dbReference>
<dbReference type="InterPro" id="IPR001845">
    <property type="entry name" value="HTH_ArsR_DNA-bd_dom"/>
</dbReference>
<dbReference type="CDD" id="cd00090">
    <property type="entry name" value="HTH_ARSR"/>
    <property type="match status" value="1"/>
</dbReference>
<dbReference type="SMART" id="SM00418">
    <property type="entry name" value="HTH_ARSR"/>
    <property type="match status" value="1"/>
</dbReference>
<evidence type="ECO:0000313" key="2">
    <source>
        <dbReference type="EMBL" id="EMA56804.1"/>
    </source>
</evidence>
<dbReference type="Pfam" id="PF09339">
    <property type="entry name" value="HTH_IclR"/>
    <property type="match status" value="1"/>
</dbReference>
<dbReference type="InterPro" id="IPR036390">
    <property type="entry name" value="WH_DNA-bd_sf"/>
</dbReference>
<dbReference type="AlphaFoldDB" id="M0NI67"/>
<organism evidence="2 3">
    <name type="scientific">Halococcus thailandensis JCM 13552</name>
    <dbReference type="NCBI Taxonomy" id="1227457"/>
    <lineage>
        <taxon>Archaea</taxon>
        <taxon>Methanobacteriati</taxon>
        <taxon>Methanobacteriota</taxon>
        <taxon>Stenosarchaea group</taxon>
        <taxon>Halobacteria</taxon>
        <taxon>Halobacteriales</taxon>
        <taxon>Halococcaceae</taxon>
        <taxon>Halococcus</taxon>
    </lineage>
</organism>
<dbReference type="GO" id="GO:0003700">
    <property type="term" value="F:DNA-binding transcription factor activity"/>
    <property type="evidence" value="ECO:0007669"/>
    <property type="project" value="InterPro"/>
</dbReference>
<reference evidence="2 3" key="1">
    <citation type="journal article" date="2014" name="PLoS Genet.">
        <title>Phylogenetically driven sequencing of extremely halophilic archaea reveals strategies for static and dynamic osmo-response.</title>
        <authorList>
            <person name="Becker E.A."/>
            <person name="Seitzer P.M."/>
            <person name="Tritt A."/>
            <person name="Larsen D."/>
            <person name="Krusor M."/>
            <person name="Yao A.I."/>
            <person name="Wu D."/>
            <person name="Madern D."/>
            <person name="Eisen J.A."/>
            <person name="Darling A.E."/>
            <person name="Facciotti M.T."/>
        </authorList>
    </citation>
    <scope>NUCLEOTIDE SEQUENCE [LARGE SCALE GENOMIC DNA]</scope>
    <source>
        <strain evidence="2 3">JCM 13552</strain>
    </source>
</reference>
<comment type="caution">
    <text evidence="2">The sequence shown here is derived from an EMBL/GenBank/DDBJ whole genome shotgun (WGS) entry which is preliminary data.</text>
</comment>
<accession>M0NI67</accession>
<dbReference type="eggNOG" id="arCOG01207">
    <property type="taxonomic scope" value="Archaea"/>
</dbReference>
<dbReference type="RefSeq" id="WP_007736415.1">
    <property type="nucleotide sequence ID" value="NZ_AOMF01000015.1"/>
</dbReference>
<protein>
    <recommendedName>
        <fullName evidence="1">HTH arsR-type domain-containing protein</fullName>
    </recommendedName>
</protein>
<name>M0NI67_9EURY</name>
<sequence>MEAQMDESDMAFADGHPFMEVFGTPGRTKILAAFVSERGRDITISYVAQLAGVARSTVYKHLEDLEQLGVVEKTREMGQSTYYTLNDDNDLAHELYRLEGITLKAREEHN</sequence>
<dbReference type="PATRIC" id="fig|1227457.3.peg.57"/>
<feature type="domain" description="HTH arsR-type" evidence="1">
    <location>
        <begin position="7"/>
        <end position="109"/>
    </location>
</feature>
<dbReference type="PROSITE" id="PS50987">
    <property type="entry name" value="HTH_ARSR_2"/>
    <property type="match status" value="1"/>
</dbReference>
<dbReference type="SUPFAM" id="SSF46785">
    <property type="entry name" value="Winged helix' DNA-binding domain"/>
    <property type="match status" value="1"/>
</dbReference>
<proteinExistence type="predicted"/>
<keyword evidence="3" id="KW-1185">Reference proteome</keyword>
<dbReference type="Proteomes" id="UP000011680">
    <property type="component" value="Unassembled WGS sequence"/>
</dbReference>
<evidence type="ECO:0000259" key="1">
    <source>
        <dbReference type="PROSITE" id="PS50987"/>
    </source>
</evidence>
<dbReference type="InterPro" id="IPR036388">
    <property type="entry name" value="WH-like_DNA-bd_sf"/>
</dbReference>
<evidence type="ECO:0000313" key="3">
    <source>
        <dbReference type="Proteomes" id="UP000011680"/>
    </source>
</evidence>
<dbReference type="GO" id="GO:0003677">
    <property type="term" value="F:DNA binding"/>
    <property type="evidence" value="ECO:0007669"/>
    <property type="project" value="InterPro"/>
</dbReference>
<gene>
    <name evidence="2" type="ORF">C451_00320</name>
</gene>
<dbReference type="Gene3D" id="1.10.10.10">
    <property type="entry name" value="Winged helix-like DNA-binding domain superfamily/Winged helix DNA-binding domain"/>
    <property type="match status" value="1"/>
</dbReference>